<evidence type="ECO:0000313" key="2">
    <source>
        <dbReference type="Proteomes" id="UP000233757"/>
    </source>
</evidence>
<gene>
    <name evidence="1" type="ORF">CV954_011915</name>
</gene>
<evidence type="ECO:0000313" key="1">
    <source>
        <dbReference type="EMBL" id="PQL82884.1"/>
    </source>
</evidence>
<dbReference type="EMBL" id="PHJU02000025">
    <property type="protein sequence ID" value="PQL82884.1"/>
    <property type="molecule type" value="Genomic_DNA"/>
</dbReference>
<comment type="caution">
    <text evidence="1">The sequence shown here is derived from an EMBL/GenBank/DDBJ whole genome shotgun (WGS) entry which is preliminary data.</text>
</comment>
<proteinExistence type="predicted"/>
<protein>
    <submittedName>
        <fullName evidence="1">Uncharacterized protein</fullName>
    </submittedName>
</protein>
<dbReference type="RefSeq" id="WP_101427479.1">
    <property type="nucleotide sequence ID" value="NZ_PHJU02000025.1"/>
</dbReference>
<reference evidence="1 2" key="1">
    <citation type="submission" date="2018-02" db="EMBL/GenBank/DDBJ databases">
        <title>Acinetobacter baumanii whole genome sequence.</title>
        <authorList>
            <person name="Qasim Z.J."/>
        </authorList>
    </citation>
    <scope>NUCLEOTIDE SEQUENCE [LARGE SCALE GENOMIC DNA]</scope>
    <source>
        <strain evidence="1 2">ZQ8</strain>
    </source>
</reference>
<dbReference type="Proteomes" id="UP000233757">
    <property type="component" value="Unassembled WGS sequence"/>
</dbReference>
<sequence>MPLTLWAFDCLESKEMGAYPPSKIRLAYANRLQKKEDDLPRAVDLGREVHPYDCIPIAIIANYGFSVRCPGTVILERNETPLKERTFYEKKSAFGKACIQGDVWPNSDSGLIASWISGSEYVKIQTGIIVFFPSDYYLYQGPIPNACLTNNQFEVMAGIEHGNQTRQTYIDNHLYNYAHLNIIVRLPPINTKITIEKGEEIAWFFPVLKSTKLTLNKLDITKIKKDF</sequence>
<dbReference type="AlphaFoldDB" id="A0AA44XPB2"/>
<accession>A0AA44XPB2</accession>
<organism evidence="1 2">
    <name type="scientific">Acinetobacter baumannii</name>
    <dbReference type="NCBI Taxonomy" id="470"/>
    <lineage>
        <taxon>Bacteria</taxon>
        <taxon>Pseudomonadati</taxon>
        <taxon>Pseudomonadota</taxon>
        <taxon>Gammaproteobacteria</taxon>
        <taxon>Moraxellales</taxon>
        <taxon>Moraxellaceae</taxon>
        <taxon>Acinetobacter</taxon>
        <taxon>Acinetobacter calcoaceticus/baumannii complex</taxon>
    </lineage>
</organism>
<name>A0AA44XPB2_ACIBA</name>